<protein>
    <recommendedName>
        <fullName evidence="2">Helitron helicase-like domain-containing protein</fullName>
    </recommendedName>
</protein>
<dbReference type="PANTHER" id="PTHR45786:SF74">
    <property type="entry name" value="ATP-DEPENDENT DNA HELICASE"/>
    <property type="match status" value="1"/>
</dbReference>
<name>A0A812BIP7_ACAPH</name>
<organism evidence="3 4">
    <name type="scientific">Acanthosepion pharaonis</name>
    <name type="common">Pharaoh cuttlefish</name>
    <name type="synonym">Sepia pharaonis</name>
    <dbReference type="NCBI Taxonomy" id="158019"/>
    <lineage>
        <taxon>Eukaryota</taxon>
        <taxon>Metazoa</taxon>
        <taxon>Spiralia</taxon>
        <taxon>Lophotrochozoa</taxon>
        <taxon>Mollusca</taxon>
        <taxon>Cephalopoda</taxon>
        <taxon>Coleoidea</taxon>
        <taxon>Decapodiformes</taxon>
        <taxon>Sepiida</taxon>
        <taxon>Sepiina</taxon>
        <taxon>Sepiidae</taxon>
        <taxon>Acanthosepion</taxon>
    </lineage>
</organism>
<evidence type="ECO:0000313" key="4">
    <source>
        <dbReference type="Proteomes" id="UP000597762"/>
    </source>
</evidence>
<sequence length="457" mass="51461">MPPKRRKHLGRRTAADSAAGAARASEKPLNRLSQMASSSAARLSTESAAVRTESLASAASTMSARRARLSVEERSSQNSQDAVRVARNSRATAASRASERPQETAHRRFRNALSTASARALESPAQTTVHRVRNARSPASARALESPAQTTVRRVRNARSTASARAAENSEVRRQRVVIDADRRPHGEHERRFNAPVCNEIAAVIHGEEHNSRDIVIRYRGGGLRRISETHRSYDCLQYPLLFPYGSDGYHCRIPIYQGSSDSMSTSKTVSCRAYYAYMFMVREGEFNHLHRCRQLFLQFAVDMAAKMESERLGFIKLNQSKLRTDSYIHLRDGLRSAGNPHNLGKPCILHSSYTCGPPYMHEKTQDAMTYVCHYGRPDLFVTCNPKWVEITSEPFPGQQYSHCPDLIVRVFRLQLCKLMDLILKGQVFGRVKCHMYTVEWQKRGLPHAPHSAVAQR</sequence>
<gene>
    <name evidence="3" type="ORF">SPHA_17401</name>
</gene>
<feature type="compositionally biased region" description="Basic and acidic residues" evidence="1">
    <location>
        <begin position="97"/>
        <end position="106"/>
    </location>
</feature>
<dbReference type="PANTHER" id="PTHR45786">
    <property type="entry name" value="DNA BINDING PROTEIN-LIKE"/>
    <property type="match status" value="1"/>
</dbReference>
<evidence type="ECO:0000313" key="3">
    <source>
        <dbReference type="EMBL" id="CAE1229628.1"/>
    </source>
</evidence>
<dbReference type="Pfam" id="PF14214">
    <property type="entry name" value="Helitron_like_N"/>
    <property type="match status" value="1"/>
</dbReference>
<feature type="compositionally biased region" description="Polar residues" evidence="1">
    <location>
        <begin position="31"/>
        <end position="47"/>
    </location>
</feature>
<feature type="region of interest" description="Disordered" evidence="1">
    <location>
        <begin position="1"/>
        <end position="48"/>
    </location>
</feature>
<dbReference type="EMBL" id="CAHIKZ030000620">
    <property type="protein sequence ID" value="CAE1229628.1"/>
    <property type="molecule type" value="Genomic_DNA"/>
</dbReference>
<accession>A0A812BIP7</accession>
<comment type="caution">
    <text evidence="3">The sequence shown here is derived from an EMBL/GenBank/DDBJ whole genome shotgun (WGS) entry which is preliminary data.</text>
</comment>
<dbReference type="OrthoDB" id="6134515at2759"/>
<keyword evidence="4" id="KW-1185">Reference proteome</keyword>
<reference evidence="3" key="1">
    <citation type="submission" date="2021-01" db="EMBL/GenBank/DDBJ databases">
        <authorList>
            <person name="Li R."/>
            <person name="Bekaert M."/>
        </authorList>
    </citation>
    <scope>NUCLEOTIDE SEQUENCE</scope>
    <source>
        <strain evidence="3">Farmed</strain>
    </source>
</reference>
<feature type="compositionally biased region" description="Basic residues" evidence="1">
    <location>
        <begin position="1"/>
        <end position="11"/>
    </location>
</feature>
<dbReference type="Proteomes" id="UP000597762">
    <property type="component" value="Unassembled WGS sequence"/>
</dbReference>
<dbReference type="InterPro" id="IPR025476">
    <property type="entry name" value="Helitron_helicase-like"/>
</dbReference>
<feature type="compositionally biased region" description="Low complexity" evidence="1">
    <location>
        <begin position="82"/>
        <end position="96"/>
    </location>
</feature>
<feature type="domain" description="Helitron helicase-like" evidence="2">
    <location>
        <begin position="275"/>
        <end position="449"/>
    </location>
</feature>
<proteinExistence type="predicted"/>
<evidence type="ECO:0000256" key="1">
    <source>
        <dbReference type="SAM" id="MobiDB-lite"/>
    </source>
</evidence>
<dbReference type="AlphaFoldDB" id="A0A812BIP7"/>
<feature type="region of interest" description="Disordered" evidence="1">
    <location>
        <begin position="67"/>
        <end position="149"/>
    </location>
</feature>
<evidence type="ECO:0000259" key="2">
    <source>
        <dbReference type="Pfam" id="PF14214"/>
    </source>
</evidence>